<organism evidence="1 2">
    <name type="scientific">Rhodotorula toruloides</name>
    <name type="common">Yeast</name>
    <name type="synonym">Rhodosporidium toruloides</name>
    <dbReference type="NCBI Taxonomy" id="5286"/>
    <lineage>
        <taxon>Eukaryota</taxon>
        <taxon>Fungi</taxon>
        <taxon>Dikarya</taxon>
        <taxon>Basidiomycota</taxon>
        <taxon>Pucciniomycotina</taxon>
        <taxon>Microbotryomycetes</taxon>
        <taxon>Sporidiobolales</taxon>
        <taxon>Sporidiobolaceae</taxon>
        <taxon>Rhodotorula</taxon>
    </lineage>
</organism>
<protein>
    <submittedName>
        <fullName evidence="1">Uncharacterized protein</fullName>
    </submittedName>
</protein>
<evidence type="ECO:0000313" key="2">
    <source>
        <dbReference type="Proteomes" id="UP000239560"/>
    </source>
</evidence>
<gene>
    <name evidence="1" type="ORF">AAT19DRAFT_10987</name>
</gene>
<comment type="caution">
    <text evidence="1">The sequence shown here is derived from an EMBL/GenBank/DDBJ whole genome shotgun (WGS) entry which is preliminary data.</text>
</comment>
<proteinExistence type="predicted"/>
<dbReference type="AlphaFoldDB" id="A0A2S9ZYK0"/>
<dbReference type="Proteomes" id="UP000239560">
    <property type="component" value="Unassembled WGS sequence"/>
</dbReference>
<name>A0A2S9ZYK0_RHOTO</name>
<evidence type="ECO:0000313" key="1">
    <source>
        <dbReference type="EMBL" id="PRQ70830.1"/>
    </source>
</evidence>
<accession>A0A2S9ZYK0</accession>
<reference evidence="1 2" key="1">
    <citation type="journal article" date="2018" name="Elife">
        <title>Functional genomics of lipid metabolism in the oleaginous yeast Rhodosporidium toruloides.</title>
        <authorList>
            <person name="Coradetti S.T."/>
            <person name="Pinel D."/>
            <person name="Geiselman G."/>
            <person name="Ito M."/>
            <person name="Mondo S."/>
            <person name="Reilly M.C."/>
            <person name="Cheng Y.F."/>
            <person name="Bauer S."/>
            <person name="Grigoriev I."/>
            <person name="Gladden J.M."/>
            <person name="Simmons B.A."/>
            <person name="Brem R."/>
            <person name="Arkin A.P."/>
            <person name="Skerker J.M."/>
        </authorList>
    </citation>
    <scope>NUCLEOTIDE SEQUENCE [LARGE SCALE GENOMIC DNA]</scope>
    <source>
        <strain evidence="1 2">NBRC 0880</strain>
    </source>
</reference>
<dbReference type="EMBL" id="LCTV02000014">
    <property type="protein sequence ID" value="PRQ70830.1"/>
    <property type="molecule type" value="Genomic_DNA"/>
</dbReference>
<sequence length="171" mass="18429">MARSAPPTWQLLLCCSQLGPPHFLPDLLRESPSSHSPDSLSPSRRRPHRYFLATSALQLLPFLLEGYGVLARHTESRLSDKAGRRGLVLCSLPPVSLHRLLPAVLLPYTFGMAGSHAPLNYCSALLPPAASLPLECTLGGFAVQPNVAGKRLPVSHAARLHCDSSYCSQGC</sequence>